<dbReference type="Proteomes" id="UP000239757">
    <property type="component" value="Unassembled WGS sequence"/>
</dbReference>
<evidence type="ECO:0000313" key="3">
    <source>
        <dbReference type="EMBL" id="PPR93802.1"/>
    </source>
</evidence>
<evidence type="ECO:0000256" key="2">
    <source>
        <dbReference type="SAM" id="SignalP"/>
    </source>
</evidence>
<feature type="signal peptide" evidence="2">
    <location>
        <begin position="1"/>
        <end position="16"/>
    </location>
</feature>
<evidence type="ECO:0000256" key="1">
    <source>
        <dbReference type="SAM" id="MobiDB-lite"/>
    </source>
</evidence>
<dbReference type="OrthoDB" id="1094981at2759"/>
<keyword evidence="2" id="KW-0732">Signal</keyword>
<feature type="chain" id="PRO_5015137024" evidence="2">
    <location>
        <begin position="17"/>
        <end position="160"/>
    </location>
</feature>
<accession>A0A2P5WRS8</accession>
<protein>
    <submittedName>
        <fullName evidence="3">Uncharacterized protein</fullName>
    </submittedName>
</protein>
<proteinExistence type="predicted"/>
<dbReference type="AlphaFoldDB" id="A0A2P5WRS8"/>
<evidence type="ECO:0000313" key="4">
    <source>
        <dbReference type="Proteomes" id="UP000239757"/>
    </source>
</evidence>
<gene>
    <name evidence="3" type="ORF">GOBAR_AA26867</name>
</gene>
<reference evidence="3 4" key="1">
    <citation type="submission" date="2015-01" db="EMBL/GenBank/DDBJ databases">
        <title>Genome of allotetraploid Gossypium barbadense reveals genomic plasticity and fiber elongation in cotton evolution.</title>
        <authorList>
            <person name="Chen X."/>
            <person name="Liu X."/>
            <person name="Zhao B."/>
            <person name="Zheng H."/>
            <person name="Hu Y."/>
            <person name="Lu G."/>
            <person name="Yang C."/>
            <person name="Chen J."/>
            <person name="Shan C."/>
            <person name="Zhang L."/>
            <person name="Zhou Y."/>
            <person name="Wang L."/>
            <person name="Guo W."/>
            <person name="Bai Y."/>
            <person name="Ruan J."/>
            <person name="Shangguan X."/>
            <person name="Mao Y."/>
            <person name="Jiang J."/>
            <person name="Zhu Y."/>
            <person name="Lei J."/>
            <person name="Kang H."/>
            <person name="Chen S."/>
            <person name="He X."/>
            <person name="Wang R."/>
            <person name="Wang Y."/>
            <person name="Chen J."/>
            <person name="Wang L."/>
            <person name="Yu S."/>
            <person name="Wang B."/>
            <person name="Wei J."/>
            <person name="Song S."/>
            <person name="Lu X."/>
            <person name="Gao Z."/>
            <person name="Gu W."/>
            <person name="Deng X."/>
            <person name="Ma D."/>
            <person name="Wang S."/>
            <person name="Liang W."/>
            <person name="Fang L."/>
            <person name="Cai C."/>
            <person name="Zhu X."/>
            <person name="Zhou B."/>
            <person name="Zhang Y."/>
            <person name="Chen Z."/>
            <person name="Xu S."/>
            <person name="Zhu R."/>
            <person name="Wang S."/>
            <person name="Zhang T."/>
            <person name="Zhao G."/>
        </authorList>
    </citation>
    <scope>NUCLEOTIDE SEQUENCE [LARGE SCALE GENOMIC DNA]</scope>
    <source>
        <strain evidence="4">cv. Xinhai21</strain>
        <tissue evidence="3">Leaf</tissue>
    </source>
</reference>
<sequence>MTQLLSKLVILLKYLAIEMIRESLRKNVMEPYSNPCHKNRATHEERRLQIDELDEWRTHVKEKPKAHNESKRHHDEYRDETTQFKVGDKVLLDKKDPQFDTLEHDTDESTPFTIMNIFPHGTVEVTHTKFRTFKVNNTQLRPYFGKTDRRSEELQLLNPP</sequence>
<dbReference type="EMBL" id="KZ666721">
    <property type="protein sequence ID" value="PPR93802.1"/>
    <property type="molecule type" value="Genomic_DNA"/>
</dbReference>
<name>A0A2P5WRS8_GOSBA</name>
<organism evidence="3 4">
    <name type="scientific">Gossypium barbadense</name>
    <name type="common">Sea Island cotton</name>
    <name type="synonym">Hibiscus barbadensis</name>
    <dbReference type="NCBI Taxonomy" id="3634"/>
    <lineage>
        <taxon>Eukaryota</taxon>
        <taxon>Viridiplantae</taxon>
        <taxon>Streptophyta</taxon>
        <taxon>Embryophyta</taxon>
        <taxon>Tracheophyta</taxon>
        <taxon>Spermatophyta</taxon>
        <taxon>Magnoliopsida</taxon>
        <taxon>eudicotyledons</taxon>
        <taxon>Gunneridae</taxon>
        <taxon>Pentapetalae</taxon>
        <taxon>rosids</taxon>
        <taxon>malvids</taxon>
        <taxon>Malvales</taxon>
        <taxon>Malvaceae</taxon>
        <taxon>Malvoideae</taxon>
        <taxon>Gossypium</taxon>
    </lineage>
</organism>
<feature type="region of interest" description="Disordered" evidence="1">
    <location>
        <begin position="59"/>
        <end position="80"/>
    </location>
</feature>